<gene>
    <name evidence="3" type="ORF">CELE_F32E10.5</name>
    <name evidence="3 5" type="ORF">F32E10.5</name>
</gene>
<dbReference type="HOGENOM" id="CLU_036947_0_0_1"/>
<evidence type="ECO:0000256" key="1">
    <source>
        <dbReference type="SAM" id="MobiDB-lite"/>
    </source>
</evidence>
<name>Q19971_CAEEL</name>
<dbReference type="Proteomes" id="UP000001940">
    <property type="component" value="Chromosome IV"/>
</dbReference>
<dbReference type="PIR" id="A88734">
    <property type="entry name" value="A88734"/>
</dbReference>
<keyword evidence="4" id="KW-1185">Reference proteome</keyword>
<reference evidence="3 4" key="1">
    <citation type="journal article" date="1998" name="Science">
        <title>Genome sequence of the nematode C. elegans: a platform for investigating biology.</title>
        <authorList>
            <consortium name="The C. elegans sequencing consortium"/>
            <person name="Sulson J.E."/>
            <person name="Waterston R."/>
        </authorList>
    </citation>
    <scope>NUCLEOTIDE SEQUENCE [LARGE SCALE GENOMIC DNA]</scope>
    <source>
        <strain evidence="3 4">Bristol N2</strain>
    </source>
</reference>
<dbReference type="WormBase" id="F32E10.5">
    <property type="protein sequence ID" value="CE04478"/>
    <property type="gene ID" value="WBGene00017992"/>
</dbReference>
<evidence type="ECO:0000313" key="3">
    <source>
        <dbReference type="EMBL" id="CCD70436.1"/>
    </source>
</evidence>
<organism evidence="3 4">
    <name type="scientific">Caenorhabditis elegans</name>
    <dbReference type="NCBI Taxonomy" id="6239"/>
    <lineage>
        <taxon>Eukaryota</taxon>
        <taxon>Metazoa</taxon>
        <taxon>Ecdysozoa</taxon>
        <taxon>Nematoda</taxon>
        <taxon>Chromadorea</taxon>
        <taxon>Rhabditida</taxon>
        <taxon>Rhabditina</taxon>
        <taxon>Rhabditomorpha</taxon>
        <taxon>Rhabditoidea</taxon>
        <taxon>Rhabditidae</taxon>
        <taxon>Peloderinae</taxon>
        <taxon>Caenorhabditis</taxon>
    </lineage>
</organism>
<dbReference type="PaxDb" id="6239-F32E10.5"/>
<dbReference type="STRING" id="6239.F32E10.5.1"/>
<dbReference type="Gene3D" id="2.30.30.140">
    <property type="match status" value="1"/>
</dbReference>
<sequence length="549" mass="63954">MAQLQKDAQENECRELIEVPSGHDYQIRQYIEKYPQFLWKYSEGVTIPGYVLNIAEQLNSEYGNVENIPIDLYPCEYYRIVEHSMPTDIGLQPKRFDRIKENLTEKLQQVFRHQDADLYMPENHLIPTVACAVCIQGTWYRGKIENVPPRGIWMYVNLIDAGMSRQVMKSDVRRLPLAFGHYPPMVVKATIRGAVIHRMDRGKVDQFQNMIRNIDYLARCQITTCTEPFQIVLCHPKYEFMNMCSFLLAPRRGQPSQEGVWIPREIAKQLERENGFERNDYDDSGADSDFLEDEEEEDAGWDYGEGDDYAYLRSFPPACKIFRMSEDEFMVERIENERIIYLTSKDMLERRREAEEYLTKEKESLESLPDVWMAYGTSCSVFHQGTMKRASCCGEEGSTIQLLLIDYGISIEVSKSDVYNIPNKDEVNMEPFVTLVSIKSFPFIHYSRVKILQELLPRGTPVKFHRDRKCKEIPTKGEIYQMNGTSVEQSVSEIVSSCQLDLECNSLLPSRIANNELTQLLAYCINYEFMYKSPNVVIYKKSKRVKSHF</sequence>
<accession>Q19971</accession>
<dbReference type="Bgee" id="WBGene00017992">
    <property type="expression patterns" value="Expressed in germ line (C elegans) and 4 other cell types or tissues"/>
</dbReference>
<evidence type="ECO:0000259" key="2">
    <source>
        <dbReference type="SMART" id="SM00333"/>
    </source>
</evidence>
<dbReference type="FunCoup" id="Q19971">
    <property type="interactions" value="1438"/>
</dbReference>
<dbReference type="Pfam" id="PF00567">
    <property type="entry name" value="TUDOR"/>
    <property type="match status" value="2"/>
</dbReference>
<dbReference type="AGR" id="WB:WBGene00017992"/>
<feature type="compositionally biased region" description="Acidic residues" evidence="1">
    <location>
        <begin position="282"/>
        <end position="297"/>
    </location>
</feature>
<dbReference type="OrthoDB" id="5818374at2759"/>
<dbReference type="InterPro" id="IPR002999">
    <property type="entry name" value="Tudor"/>
</dbReference>
<evidence type="ECO:0007829" key="6">
    <source>
        <dbReference type="PeptideAtlas" id="Q19971"/>
    </source>
</evidence>
<dbReference type="AlphaFoldDB" id="Q19971"/>
<proteinExistence type="evidence at protein level"/>
<dbReference type="CDD" id="cd20379">
    <property type="entry name" value="Tudor_dTUD-like"/>
    <property type="match status" value="1"/>
</dbReference>
<evidence type="ECO:0000313" key="4">
    <source>
        <dbReference type="Proteomes" id="UP000001940"/>
    </source>
</evidence>
<protein>
    <submittedName>
        <fullName evidence="3">Tudor domain-containing protein</fullName>
    </submittedName>
</protein>
<dbReference type="RefSeq" id="NP_501230.1">
    <property type="nucleotide sequence ID" value="NM_068829.4"/>
</dbReference>
<keyword evidence="6" id="KW-1267">Proteomics identification</keyword>
<dbReference type="OMA" id="YLARCQI"/>
<feature type="domain" description="Tudor" evidence="2">
    <location>
        <begin position="121"/>
        <end position="180"/>
    </location>
</feature>
<dbReference type="UCSC" id="F32E10.5">
    <property type="organism name" value="c. elegans"/>
</dbReference>
<dbReference type="PANTHER" id="PTHR16442:SF1">
    <property type="entry name" value="RING FINGER PROTEIN 17"/>
    <property type="match status" value="1"/>
</dbReference>
<dbReference type="EMBL" id="BX284604">
    <property type="protein sequence ID" value="CCD70436.1"/>
    <property type="molecule type" value="Genomic_DNA"/>
</dbReference>
<dbReference type="InParanoid" id="Q19971"/>
<dbReference type="CTD" id="177535"/>
<dbReference type="KEGG" id="cel:CELE_F32E10.5"/>
<feature type="domain" description="Tudor" evidence="2">
    <location>
        <begin position="371"/>
        <end position="426"/>
    </location>
</feature>
<dbReference type="GeneID" id="177535"/>
<dbReference type="SUPFAM" id="SSF63748">
    <property type="entry name" value="Tudor/PWWP/MBT"/>
    <property type="match status" value="2"/>
</dbReference>
<dbReference type="eggNOG" id="ENOG502TG7N">
    <property type="taxonomic scope" value="Eukaryota"/>
</dbReference>
<evidence type="ECO:0000313" key="5">
    <source>
        <dbReference type="WormBase" id="F32E10.5"/>
    </source>
</evidence>
<dbReference type="SMART" id="SM00333">
    <property type="entry name" value="TUDOR"/>
    <property type="match status" value="2"/>
</dbReference>
<dbReference type="PeptideAtlas" id="Q19971"/>
<dbReference type="PANTHER" id="PTHR16442">
    <property type="entry name" value="RING FINGER PROTEIN 17"/>
    <property type="match status" value="1"/>
</dbReference>
<feature type="region of interest" description="Disordered" evidence="1">
    <location>
        <begin position="273"/>
        <end position="297"/>
    </location>
</feature>